<comment type="subcellular location">
    <subcellularLocation>
        <location evidence="2 8">Membrane</location>
        <topology evidence="2 8">Multi-pass membrane protein</topology>
    </subcellularLocation>
</comment>
<dbReference type="PANTHER" id="PTHR22936">
    <property type="entry name" value="RHOMBOID-RELATED"/>
    <property type="match status" value="1"/>
</dbReference>
<feature type="transmembrane region" description="Helical" evidence="8">
    <location>
        <begin position="150"/>
        <end position="168"/>
    </location>
</feature>
<comment type="catalytic activity">
    <reaction evidence="1 8">
        <text>Cleaves type-1 transmembrane domains using a catalytic dyad composed of serine and histidine that are contributed by different transmembrane domains.</text>
        <dbReference type="EC" id="3.4.21.105"/>
    </reaction>
</comment>
<dbReference type="AlphaFoldDB" id="A0A804HZH0"/>
<feature type="transmembrane region" description="Helical" evidence="8">
    <location>
        <begin position="174"/>
        <end position="195"/>
    </location>
</feature>
<comment type="function">
    <text evidence="8">Serine protease involved in intramembrane proteolysis.</text>
</comment>
<dbReference type="InterPro" id="IPR035952">
    <property type="entry name" value="Rhomboid-like_sf"/>
</dbReference>
<evidence type="ECO:0000256" key="8">
    <source>
        <dbReference type="RuleBase" id="RU362115"/>
    </source>
</evidence>
<dbReference type="Gramene" id="Ma02_t05220.1">
    <property type="protein sequence ID" value="Ma02_p05220.1"/>
    <property type="gene ID" value="Ma02_g05220"/>
</dbReference>
<dbReference type="InterPro" id="IPR002610">
    <property type="entry name" value="Peptidase_S54_rhomboid-like"/>
</dbReference>
<keyword evidence="12" id="KW-1185">Reference proteome</keyword>
<reference evidence="10" key="1">
    <citation type="submission" date="2021-03" db="EMBL/GenBank/DDBJ databases">
        <authorList>
            <consortium name="Genoscope - CEA"/>
            <person name="William W."/>
        </authorList>
    </citation>
    <scope>NUCLEOTIDE SEQUENCE</scope>
    <source>
        <strain evidence="10">Doubled-haploid Pahang</strain>
    </source>
</reference>
<accession>A0A804HZH0</accession>
<dbReference type="Gene3D" id="1.20.1540.10">
    <property type="entry name" value="Rhomboid-like"/>
    <property type="match status" value="1"/>
</dbReference>
<keyword evidence="5 8" id="KW-0378">Hydrolase</keyword>
<feature type="domain" description="Peptidase S54 rhomboid" evidence="9">
    <location>
        <begin position="108"/>
        <end position="244"/>
    </location>
</feature>
<dbReference type="PANTHER" id="PTHR22936:SF103">
    <property type="entry name" value="RHOMBOID-LIKE PROTEIN"/>
    <property type="match status" value="1"/>
</dbReference>
<keyword evidence="7 8" id="KW-0472">Membrane</keyword>
<dbReference type="GO" id="GO:0016020">
    <property type="term" value="C:membrane"/>
    <property type="evidence" value="ECO:0007669"/>
    <property type="project" value="UniProtKB-SubCell"/>
</dbReference>
<evidence type="ECO:0000256" key="4">
    <source>
        <dbReference type="ARBA" id="ARBA00022692"/>
    </source>
</evidence>
<dbReference type="InterPro" id="IPR022764">
    <property type="entry name" value="Peptidase_S54_rhomboid_dom"/>
</dbReference>
<evidence type="ECO:0000256" key="2">
    <source>
        <dbReference type="ARBA" id="ARBA00004141"/>
    </source>
</evidence>
<evidence type="ECO:0000256" key="6">
    <source>
        <dbReference type="ARBA" id="ARBA00022989"/>
    </source>
</evidence>
<evidence type="ECO:0000313" key="11">
    <source>
        <dbReference type="EnsemblPlants" id="Ma02_p05220.1"/>
    </source>
</evidence>
<dbReference type="FunFam" id="1.20.1540.10:FF:000019">
    <property type="entry name" value="RHOMBOID-like protein"/>
    <property type="match status" value="1"/>
</dbReference>
<organism evidence="11 12">
    <name type="scientific">Musa acuminata subsp. malaccensis</name>
    <name type="common">Wild banana</name>
    <name type="synonym">Musa malaccensis</name>
    <dbReference type="NCBI Taxonomy" id="214687"/>
    <lineage>
        <taxon>Eukaryota</taxon>
        <taxon>Viridiplantae</taxon>
        <taxon>Streptophyta</taxon>
        <taxon>Embryophyta</taxon>
        <taxon>Tracheophyta</taxon>
        <taxon>Spermatophyta</taxon>
        <taxon>Magnoliopsida</taxon>
        <taxon>Liliopsida</taxon>
        <taxon>Zingiberales</taxon>
        <taxon>Musaceae</taxon>
        <taxon>Musa</taxon>
    </lineage>
</organism>
<protein>
    <recommendedName>
        <fullName evidence="8">RHOMBOID-like protein</fullName>
        <ecNumber evidence="8">3.4.21.105</ecNumber>
    </recommendedName>
</protein>
<keyword evidence="8" id="KW-0645">Protease</keyword>
<name>A0A804HZH0_MUSAM</name>
<dbReference type="GO" id="GO:0012505">
    <property type="term" value="C:endomembrane system"/>
    <property type="evidence" value="ECO:0007669"/>
    <property type="project" value="UniProtKB-ARBA"/>
</dbReference>
<reference evidence="11" key="2">
    <citation type="submission" date="2021-05" db="UniProtKB">
        <authorList>
            <consortium name="EnsemblPlants"/>
        </authorList>
    </citation>
    <scope>IDENTIFICATION</scope>
    <source>
        <strain evidence="11">subsp. malaccensis</strain>
    </source>
</reference>
<evidence type="ECO:0000256" key="3">
    <source>
        <dbReference type="ARBA" id="ARBA00009045"/>
    </source>
</evidence>
<feature type="transmembrane region" description="Helical" evidence="8">
    <location>
        <begin position="272"/>
        <end position="294"/>
    </location>
</feature>
<dbReference type="FunCoup" id="A0A804HZH0">
    <property type="interactions" value="248"/>
</dbReference>
<gene>
    <name evidence="10" type="ORF">GSMUA_60470.1</name>
</gene>
<keyword evidence="8" id="KW-0720">Serine protease</keyword>
<evidence type="ECO:0000313" key="12">
    <source>
        <dbReference type="Proteomes" id="UP000012960"/>
    </source>
</evidence>
<dbReference type="Pfam" id="PF01694">
    <property type="entry name" value="Rhomboid"/>
    <property type="match status" value="1"/>
</dbReference>
<dbReference type="OMA" id="ELALIWH"/>
<comment type="similarity">
    <text evidence="3 8">Belongs to the peptidase S54 family.</text>
</comment>
<feature type="transmembrane region" description="Helical" evidence="8">
    <location>
        <begin position="35"/>
        <end position="54"/>
    </location>
</feature>
<dbReference type="SUPFAM" id="SSF144091">
    <property type="entry name" value="Rhomboid-like"/>
    <property type="match status" value="1"/>
</dbReference>
<dbReference type="GO" id="GO:0006508">
    <property type="term" value="P:proteolysis"/>
    <property type="evidence" value="ECO:0007669"/>
    <property type="project" value="UniProtKB-KW"/>
</dbReference>
<feature type="transmembrane region" description="Helical" evidence="8">
    <location>
        <begin position="117"/>
        <end position="138"/>
    </location>
</feature>
<feature type="transmembrane region" description="Helical" evidence="8">
    <location>
        <begin position="227"/>
        <end position="245"/>
    </location>
</feature>
<keyword evidence="6 8" id="KW-1133">Transmembrane helix</keyword>
<keyword evidence="4 8" id="KW-0812">Transmembrane</keyword>
<evidence type="ECO:0000259" key="9">
    <source>
        <dbReference type="Pfam" id="PF01694"/>
    </source>
</evidence>
<dbReference type="OrthoDB" id="418595at2759"/>
<proteinExistence type="inferred from homology"/>
<dbReference type="Proteomes" id="UP000012960">
    <property type="component" value="Unplaced"/>
</dbReference>
<dbReference type="EMBL" id="HG996467">
    <property type="protein sequence ID" value="CAG1861153.1"/>
    <property type="molecule type" value="Genomic_DNA"/>
</dbReference>
<dbReference type="KEGG" id="mus:103970984"/>
<feature type="transmembrane region" description="Helical" evidence="8">
    <location>
        <begin position="202"/>
        <end position="221"/>
    </location>
</feature>
<evidence type="ECO:0000256" key="7">
    <source>
        <dbReference type="ARBA" id="ARBA00023136"/>
    </source>
</evidence>
<dbReference type="GO" id="GO:0005737">
    <property type="term" value="C:cytoplasm"/>
    <property type="evidence" value="ECO:0007669"/>
    <property type="project" value="UniProtKB-ARBA"/>
</dbReference>
<dbReference type="GO" id="GO:0004252">
    <property type="term" value="F:serine-type endopeptidase activity"/>
    <property type="evidence" value="ECO:0007669"/>
    <property type="project" value="InterPro"/>
</dbReference>
<dbReference type="EnsemblPlants" id="Ma02_t05220.1">
    <property type="protein sequence ID" value="Ma02_p05220.1"/>
    <property type="gene ID" value="Ma02_g05220"/>
</dbReference>
<sequence length="321" mass="35545">MADVEADRGGAGKRRGGGAYGYGPAEAGERPWTPWLVPLFVVACVAVFVVEMYVNNCRARPQPYGPCVARFLHRFSFQAIRQNPLLGPSSSTLEKLGALEWYKVVHRNQGWRLVTCIWLHAGLIHLLVNMLSLLFIGVRLEQQFGFVRIGIIYLLSGFGGAVLSALLLRNSISVGASGALFGLLGAMVSELIINWTIYSNRVAALLTLMVVIVINLGIGLFPHVDNFAHIGGFLTGFLLGFVLLIRPQFGWMERHDLPPSAQVTSKYKAYQYVLWVIALLLLIVGFTVGLVMLFRGVNGNDHCHWCHYLNCVPTSRWSCED</sequence>
<evidence type="ECO:0000256" key="5">
    <source>
        <dbReference type="ARBA" id="ARBA00022801"/>
    </source>
</evidence>
<dbReference type="EC" id="3.4.21.105" evidence="8"/>
<evidence type="ECO:0000313" key="10">
    <source>
        <dbReference type="EMBL" id="CAG1861153.1"/>
    </source>
</evidence>
<evidence type="ECO:0000256" key="1">
    <source>
        <dbReference type="ARBA" id="ARBA00000156"/>
    </source>
</evidence>